<feature type="non-terminal residue" evidence="3">
    <location>
        <position position="576"/>
    </location>
</feature>
<organism evidence="3 4">
    <name type="scientific">Zizania palustris</name>
    <name type="common">Northern wild rice</name>
    <dbReference type="NCBI Taxonomy" id="103762"/>
    <lineage>
        <taxon>Eukaryota</taxon>
        <taxon>Viridiplantae</taxon>
        <taxon>Streptophyta</taxon>
        <taxon>Embryophyta</taxon>
        <taxon>Tracheophyta</taxon>
        <taxon>Spermatophyta</taxon>
        <taxon>Magnoliopsida</taxon>
        <taxon>Liliopsida</taxon>
        <taxon>Poales</taxon>
        <taxon>Poaceae</taxon>
        <taxon>BOP clade</taxon>
        <taxon>Oryzoideae</taxon>
        <taxon>Oryzeae</taxon>
        <taxon>Zizaniinae</taxon>
        <taxon>Zizania</taxon>
    </lineage>
</organism>
<keyword evidence="4" id="KW-1185">Reference proteome</keyword>
<dbReference type="EMBL" id="JAAALK010000079">
    <property type="protein sequence ID" value="KAG8100124.1"/>
    <property type="molecule type" value="Genomic_DNA"/>
</dbReference>
<feature type="region of interest" description="Disordered" evidence="1">
    <location>
        <begin position="416"/>
        <end position="437"/>
    </location>
</feature>
<feature type="compositionally biased region" description="Basic and acidic residues" evidence="1">
    <location>
        <begin position="70"/>
        <end position="80"/>
    </location>
</feature>
<comment type="caution">
    <text evidence="3">The sequence shown here is derived from an EMBL/GenBank/DDBJ whole genome shotgun (WGS) entry which is preliminary data.</text>
</comment>
<evidence type="ECO:0000259" key="2">
    <source>
        <dbReference type="Pfam" id="PF04873"/>
    </source>
</evidence>
<dbReference type="Pfam" id="PF04873">
    <property type="entry name" value="EIN3_DNA-bd"/>
    <property type="match status" value="1"/>
</dbReference>
<evidence type="ECO:0000256" key="1">
    <source>
        <dbReference type="SAM" id="MobiDB-lite"/>
    </source>
</evidence>
<evidence type="ECO:0000313" key="3">
    <source>
        <dbReference type="EMBL" id="KAG8100124.1"/>
    </source>
</evidence>
<name>A0A8J6BZN3_ZIZPA</name>
<dbReference type="GO" id="GO:0005634">
    <property type="term" value="C:nucleus"/>
    <property type="evidence" value="ECO:0007669"/>
    <property type="project" value="InterPro"/>
</dbReference>
<evidence type="ECO:0000313" key="4">
    <source>
        <dbReference type="Proteomes" id="UP000729402"/>
    </source>
</evidence>
<protein>
    <recommendedName>
        <fullName evidence="2">Ethylene insensitive 3-like DNA-binding domain-containing protein</fullName>
    </recommendedName>
</protein>
<dbReference type="PANTHER" id="PTHR33305:SF55">
    <property type="entry name" value="OS07G0272500 PROTEIN"/>
    <property type="match status" value="1"/>
</dbReference>
<feature type="domain" description="Ethylene insensitive 3-like DNA-binding" evidence="2">
    <location>
        <begin position="135"/>
        <end position="257"/>
    </location>
</feature>
<dbReference type="InterPro" id="IPR047091">
    <property type="entry name" value="EIN3-like_DNA-bd"/>
</dbReference>
<reference evidence="3" key="1">
    <citation type="journal article" date="2021" name="bioRxiv">
        <title>Whole Genome Assembly and Annotation of Northern Wild Rice, Zizania palustris L., Supports a Whole Genome Duplication in the Zizania Genus.</title>
        <authorList>
            <person name="Haas M."/>
            <person name="Kono T."/>
            <person name="Macchietto M."/>
            <person name="Millas R."/>
            <person name="McGilp L."/>
            <person name="Shao M."/>
            <person name="Duquette J."/>
            <person name="Hirsch C.N."/>
            <person name="Kimball J."/>
        </authorList>
    </citation>
    <scope>NUCLEOTIDE SEQUENCE</scope>
    <source>
        <tissue evidence="3">Fresh leaf tissue</tissue>
    </source>
</reference>
<dbReference type="GO" id="GO:0003677">
    <property type="term" value="F:DNA binding"/>
    <property type="evidence" value="ECO:0007669"/>
    <property type="project" value="TreeGrafter"/>
</dbReference>
<gene>
    <name evidence="3" type="ORF">GUJ93_ZPchr0013g36894</name>
</gene>
<dbReference type="AlphaFoldDB" id="A0A8J6BZN3"/>
<feature type="compositionally biased region" description="Basic and acidic residues" evidence="1">
    <location>
        <begin position="88"/>
        <end position="101"/>
    </location>
</feature>
<proteinExistence type="predicted"/>
<feature type="region of interest" description="Disordered" evidence="1">
    <location>
        <begin position="68"/>
        <end position="127"/>
    </location>
</feature>
<dbReference type="Proteomes" id="UP000729402">
    <property type="component" value="Unassembled WGS sequence"/>
</dbReference>
<sequence>MRSILEVPTGVPIGADWCHVSSSRHFKYRLDVASLSDSATSAPSAGSSQIRWTHPRNQPWRRWLGLARTPKKEQEPEQERSPATALTSKDDDSKQFPKTEETAGAVAEDGGDNGEDGGDGRKLPVAAGWPSPLVRALAGMSDTVLECMAKVLMKKCQAAQNRFPLLGRWPVNPPSWWPTGDEPWWPELGCSATTPPPPAYKPVRVLSKADKVAAVVAMVKNIAPDYERLSAAIQAAPTVTSIITDAEAEAWDAGLTSERDAYIAEHPHAPTPSMALPLMMSLKPEAERMMKRKEPAEQPPPPPPPMFTDEELARIAETEAIKDILKAPGARYYPMPFPRCEDKDIQIMHAPAAEFEDDAENPAIWKEYARKEDELVLLRIGRKNGGVEIFDGPQGGSGRLVMDTYESAQAYYASQKKRRSSVGAGTKSSEEDKDNIVASGSGTRVDLHVAVTGVNTGEVEIVAGGSNQNSSAMIQPKKEMWHPTATPAADTALISRHAIHNALVSIHTRVMPGDATIGEDNANNEVAPAAGTFSLLAGHDKNQSALDSWFENQYQSAQMDVPDILDDEPDANKDNS</sequence>
<reference evidence="3" key="2">
    <citation type="submission" date="2021-02" db="EMBL/GenBank/DDBJ databases">
        <authorList>
            <person name="Kimball J.A."/>
            <person name="Haas M.W."/>
            <person name="Macchietto M."/>
            <person name="Kono T."/>
            <person name="Duquette J."/>
            <person name="Shao M."/>
        </authorList>
    </citation>
    <scope>NUCLEOTIDE SEQUENCE</scope>
    <source>
        <tissue evidence="3">Fresh leaf tissue</tissue>
    </source>
</reference>
<dbReference type="InterPro" id="IPR006957">
    <property type="entry name" value="EIN3"/>
</dbReference>
<dbReference type="OrthoDB" id="696597at2759"/>
<dbReference type="PANTHER" id="PTHR33305">
    <property type="entry name" value="ETHYLENE INSENSITIVE 3-LIKE 2 PROTEIN"/>
    <property type="match status" value="1"/>
</dbReference>
<accession>A0A8J6BZN3</accession>
<dbReference type="GO" id="GO:0003700">
    <property type="term" value="F:DNA-binding transcription factor activity"/>
    <property type="evidence" value="ECO:0007669"/>
    <property type="project" value="InterPro"/>
</dbReference>